<name>A0ABQ0EIC3_APOSI</name>
<evidence type="ECO:0000313" key="1">
    <source>
        <dbReference type="EMBL" id="GAB1286863.1"/>
    </source>
</evidence>
<reference evidence="1 2" key="1">
    <citation type="submission" date="2024-08" db="EMBL/GenBank/DDBJ databases">
        <title>The draft genome of Apodemus speciosus.</title>
        <authorList>
            <person name="Nabeshima K."/>
            <person name="Suzuki S."/>
            <person name="Onuma M."/>
        </authorList>
    </citation>
    <scope>NUCLEOTIDE SEQUENCE [LARGE SCALE GENOMIC DNA]</scope>
    <source>
        <strain evidence="1">IB14-021</strain>
    </source>
</reference>
<dbReference type="Proteomes" id="UP001623349">
    <property type="component" value="Unassembled WGS sequence"/>
</dbReference>
<proteinExistence type="predicted"/>
<evidence type="ECO:0000313" key="2">
    <source>
        <dbReference type="Proteomes" id="UP001623349"/>
    </source>
</evidence>
<gene>
    <name evidence="1" type="ORF">APTSU1_000209300</name>
</gene>
<sequence length="58" mass="6618">MGEAFTQWEKLKLPLGDAPKRHRNLALLGFQLPSPMRSLSWSIGKGERGMSRKQPVQR</sequence>
<dbReference type="EMBL" id="BAAFST010000002">
    <property type="protein sequence ID" value="GAB1286863.1"/>
    <property type="molecule type" value="Genomic_DNA"/>
</dbReference>
<organism evidence="1 2">
    <name type="scientific">Apodemus speciosus</name>
    <name type="common">Large Japanese field mouse</name>
    <dbReference type="NCBI Taxonomy" id="105296"/>
    <lineage>
        <taxon>Eukaryota</taxon>
        <taxon>Metazoa</taxon>
        <taxon>Chordata</taxon>
        <taxon>Craniata</taxon>
        <taxon>Vertebrata</taxon>
        <taxon>Euteleostomi</taxon>
        <taxon>Mammalia</taxon>
        <taxon>Eutheria</taxon>
        <taxon>Euarchontoglires</taxon>
        <taxon>Glires</taxon>
        <taxon>Rodentia</taxon>
        <taxon>Myomorpha</taxon>
        <taxon>Muroidea</taxon>
        <taxon>Muridae</taxon>
        <taxon>Murinae</taxon>
        <taxon>Apodemus</taxon>
    </lineage>
</organism>
<accession>A0ABQ0EIC3</accession>
<comment type="caution">
    <text evidence="1">The sequence shown here is derived from an EMBL/GenBank/DDBJ whole genome shotgun (WGS) entry which is preliminary data.</text>
</comment>
<protein>
    <submittedName>
        <fullName evidence="1">Uncharacterized protein</fullName>
    </submittedName>
</protein>
<keyword evidence="2" id="KW-1185">Reference proteome</keyword>